<comment type="similarity">
    <text evidence="2">Belongs to the FAD-dependent glycerol-3-phosphate dehydrogenase family.</text>
</comment>
<dbReference type="InterPro" id="IPR006076">
    <property type="entry name" value="FAD-dep_OxRdtase"/>
</dbReference>
<dbReference type="PROSITE" id="PS00978">
    <property type="entry name" value="FAD_G3PDH_2"/>
    <property type="match status" value="1"/>
</dbReference>
<dbReference type="Gene3D" id="1.10.8.870">
    <property type="entry name" value="Alpha-glycerophosphate oxidase, cap domain"/>
    <property type="match status" value="1"/>
</dbReference>
<dbReference type="Pfam" id="PF16901">
    <property type="entry name" value="DAO_C"/>
    <property type="match status" value="1"/>
</dbReference>
<keyword evidence="6" id="KW-0560">Oxidoreductase</keyword>
<evidence type="ECO:0000256" key="6">
    <source>
        <dbReference type="ARBA" id="ARBA00023002"/>
    </source>
</evidence>
<evidence type="ECO:0000256" key="5">
    <source>
        <dbReference type="ARBA" id="ARBA00022827"/>
    </source>
</evidence>
<dbReference type="RefSeq" id="WP_207119191.1">
    <property type="nucleotide sequence ID" value="NZ_JAFLEQ010000008.1"/>
</dbReference>
<dbReference type="PANTHER" id="PTHR11985">
    <property type="entry name" value="GLYCEROL-3-PHOSPHATE DEHYDROGENASE"/>
    <property type="match status" value="1"/>
</dbReference>
<proteinExistence type="inferred from homology"/>
<sequence>MSKSTPNPPRPRITDSPVINGSRRTRWLEEVSANDAAIDLIVIGAGVTGCGVALDAATRGLKVVLVDKNDIAFGTSRWSSKLVHGGLRYLAKGDVGIAMRSARERGILMERTAPHLTAKLAQVIPVTDGTGPVGTLLPRMGFFAGDMLRIAAGTTATTLPRSRFITADEVKRLFPGISREGLKCGIKNFDGTLTDDARLVTALARTAVQYGATVITKLGVSHATGRSVTATDTLTGDSYELTAKAVVNATGVWAAHIDSGISIRPSRGTHLVLDADRLGNPSCSLTVPHPGSVSRFCFTLPGGPGRIYLGLTDDDAPGPIPDVPPAGDGDIDFLLGIFNPYLARPLARSEVLGTFTGLRPLLGAEGGGTADLSRKHATIINGDGVISIVGGKLTEYRFMAEQAVDTVVRHTRGLSAVGRCVTATIPLIGSPGNDGAPTANQRRMAGLPSTMLQRFGLEAPNLVDSCPIANPLEPVAESVPYTRAEIAWAITHEGALSAEDIVDRRTRIGMVASDRERCLPAVDNILDELSDHLA</sequence>
<evidence type="ECO:0000256" key="2">
    <source>
        <dbReference type="ARBA" id="ARBA00007330"/>
    </source>
</evidence>
<dbReference type="Pfam" id="PF01266">
    <property type="entry name" value="DAO"/>
    <property type="match status" value="1"/>
</dbReference>
<organism evidence="9 10">
    <name type="scientific">Corynebacterium mendelii</name>
    <dbReference type="NCBI Taxonomy" id="2765362"/>
    <lineage>
        <taxon>Bacteria</taxon>
        <taxon>Bacillati</taxon>
        <taxon>Actinomycetota</taxon>
        <taxon>Actinomycetes</taxon>
        <taxon>Mycobacteriales</taxon>
        <taxon>Corynebacteriaceae</taxon>
        <taxon>Corynebacterium</taxon>
    </lineage>
</organism>
<comment type="cofactor">
    <cofactor evidence="1">
        <name>FAD</name>
        <dbReference type="ChEBI" id="CHEBI:57692"/>
    </cofactor>
</comment>
<dbReference type="EMBL" id="JAFLEQ010000008">
    <property type="protein sequence ID" value="MBN9644194.1"/>
    <property type="molecule type" value="Genomic_DNA"/>
</dbReference>
<feature type="domain" description="FAD dependent oxidoreductase" evidence="7">
    <location>
        <begin position="39"/>
        <end position="395"/>
    </location>
</feature>
<dbReference type="GO" id="GO:0046168">
    <property type="term" value="P:glycerol-3-phosphate catabolic process"/>
    <property type="evidence" value="ECO:0007669"/>
    <property type="project" value="TreeGrafter"/>
</dbReference>
<dbReference type="GO" id="GO:0006071">
    <property type="term" value="P:glycerol metabolic process"/>
    <property type="evidence" value="ECO:0007669"/>
    <property type="project" value="UniProtKB-KW"/>
</dbReference>
<dbReference type="PANTHER" id="PTHR11985:SF35">
    <property type="entry name" value="ANAEROBIC GLYCEROL-3-PHOSPHATE DEHYDROGENASE SUBUNIT A"/>
    <property type="match status" value="1"/>
</dbReference>
<dbReference type="InterPro" id="IPR038299">
    <property type="entry name" value="DAO_C_sf"/>
</dbReference>
<evidence type="ECO:0000256" key="1">
    <source>
        <dbReference type="ARBA" id="ARBA00001974"/>
    </source>
</evidence>
<evidence type="ECO:0000313" key="9">
    <source>
        <dbReference type="EMBL" id="MBN9644194.1"/>
    </source>
</evidence>
<dbReference type="AlphaFoldDB" id="A0A939ITT5"/>
<dbReference type="InterPro" id="IPR031656">
    <property type="entry name" value="DAO_C"/>
</dbReference>
<evidence type="ECO:0000259" key="8">
    <source>
        <dbReference type="Pfam" id="PF16901"/>
    </source>
</evidence>
<evidence type="ECO:0000313" key="10">
    <source>
        <dbReference type="Proteomes" id="UP000664332"/>
    </source>
</evidence>
<accession>A0A939ITT5</accession>
<gene>
    <name evidence="9" type="ORF">JZY06_06135</name>
</gene>
<comment type="caution">
    <text evidence="9">The sequence shown here is derived from an EMBL/GenBank/DDBJ whole genome shotgun (WGS) entry which is preliminary data.</text>
</comment>
<dbReference type="Proteomes" id="UP000664332">
    <property type="component" value="Unassembled WGS sequence"/>
</dbReference>
<dbReference type="PRINTS" id="PR01001">
    <property type="entry name" value="FADG3PDH"/>
</dbReference>
<evidence type="ECO:0000256" key="3">
    <source>
        <dbReference type="ARBA" id="ARBA00022630"/>
    </source>
</evidence>
<protein>
    <submittedName>
        <fullName evidence="9">Glycerol-3-phosphate dehydrogenase/oxidase</fullName>
    </submittedName>
</protein>
<keyword evidence="5" id="KW-0274">FAD</keyword>
<dbReference type="Gene3D" id="3.30.9.10">
    <property type="entry name" value="D-Amino Acid Oxidase, subunit A, domain 2"/>
    <property type="match status" value="1"/>
</dbReference>
<evidence type="ECO:0000259" key="7">
    <source>
        <dbReference type="Pfam" id="PF01266"/>
    </source>
</evidence>
<dbReference type="InterPro" id="IPR000447">
    <property type="entry name" value="G3P_DH_FAD-dep"/>
</dbReference>
<reference evidence="9" key="1">
    <citation type="submission" date="2021-03" db="EMBL/GenBank/DDBJ databases">
        <authorList>
            <person name="Sun Q."/>
        </authorList>
    </citation>
    <scope>NUCLEOTIDE SEQUENCE</scope>
    <source>
        <strain evidence="9">CCM 8862</strain>
    </source>
</reference>
<evidence type="ECO:0000256" key="4">
    <source>
        <dbReference type="ARBA" id="ARBA00022798"/>
    </source>
</evidence>
<keyword evidence="4" id="KW-0319">Glycerol metabolism</keyword>
<feature type="domain" description="Alpha-glycerophosphate oxidase C-terminal" evidence="8">
    <location>
        <begin position="420"/>
        <end position="527"/>
    </location>
</feature>
<dbReference type="SUPFAM" id="SSF51905">
    <property type="entry name" value="FAD/NAD(P)-binding domain"/>
    <property type="match status" value="1"/>
</dbReference>
<keyword evidence="3" id="KW-0285">Flavoprotein</keyword>
<name>A0A939ITT5_9CORY</name>
<dbReference type="GO" id="GO:0004368">
    <property type="term" value="F:glycerol-3-phosphate dehydrogenase (quinone) activity"/>
    <property type="evidence" value="ECO:0007669"/>
    <property type="project" value="InterPro"/>
</dbReference>
<keyword evidence="10" id="KW-1185">Reference proteome</keyword>
<dbReference type="InterPro" id="IPR036188">
    <property type="entry name" value="FAD/NAD-bd_sf"/>
</dbReference>
<dbReference type="Gene3D" id="3.50.50.60">
    <property type="entry name" value="FAD/NAD(P)-binding domain"/>
    <property type="match status" value="1"/>
</dbReference>